<evidence type="ECO:0000256" key="1">
    <source>
        <dbReference type="SAM" id="MobiDB-lite"/>
    </source>
</evidence>
<comment type="caution">
    <text evidence="3">The sequence shown here is derived from an EMBL/GenBank/DDBJ whole genome shotgun (WGS) entry which is preliminary data.</text>
</comment>
<keyword evidence="2" id="KW-1133">Transmembrane helix</keyword>
<protein>
    <recommendedName>
        <fullName evidence="5">Transmembrane protein</fullName>
    </recommendedName>
</protein>
<evidence type="ECO:0008006" key="5">
    <source>
        <dbReference type="Google" id="ProtNLM"/>
    </source>
</evidence>
<dbReference type="PANTHER" id="PTHR31168:SF19">
    <property type="entry name" value="OS01G0683700 PROTEIN"/>
    <property type="match status" value="1"/>
</dbReference>
<dbReference type="Pfam" id="PF04654">
    <property type="entry name" value="DUF599"/>
    <property type="match status" value="1"/>
</dbReference>
<feature type="region of interest" description="Disordered" evidence="1">
    <location>
        <begin position="92"/>
        <end position="135"/>
    </location>
</feature>
<evidence type="ECO:0000313" key="3">
    <source>
        <dbReference type="EMBL" id="KAG5522566.1"/>
    </source>
</evidence>
<dbReference type="AlphaFoldDB" id="A0AAV6I1H0"/>
<evidence type="ECO:0000256" key="2">
    <source>
        <dbReference type="SAM" id="Phobius"/>
    </source>
</evidence>
<dbReference type="InterPro" id="IPR006747">
    <property type="entry name" value="DUF599"/>
</dbReference>
<organism evidence="3 4">
    <name type="scientific">Rhododendron griersonianum</name>
    <dbReference type="NCBI Taxonomy" id="479676"/>
    <lineage>
        <taxon>Eukaryota</taxon>
        <taxon>Viridiplantae</taxon>
        <taxon>Streptophyta</taxon>
        <taxon>Embryophyta</taxon>
        <taxon>Tracheophyta</taxon>
        <taxon>Spermatophyta</taxon>
        <taxon>Magnoliopsida</taxon>
        <taxon>eudicotyledons</taxon>
        <taxon>Gunneridae</taxon>
        <taxon>Pentapetalae</taxon>
        <taxon>asterids</taxon>
        <taxon>Ericales</taxon>
        <taxon>Ericaceae</taxon>
        <taxon>Ericoideae</taxon>
        <taxon>Rhodoreae</taxon>
        <taxon>Rhododendron</taxon>
    </lineage>
</organism>
<sequence length="426" mass="47497">MSSIDEESPSVVSSTPMDKSSDKKTSDEPSASSYMRRNSVSNAKFEVDKFDGTINFGMWQCEVLDILNQQDLECTLEDQQVEQVELEVPVVPVPTTSPPQEHHSDVSDSSSESDDVSVPEAVAPTQSIATSRPRREIRKPARYDGMVAYALPVITGGNCALWLYCLLGPERERERAGGEVGAEKGGQEMGEKELDYVLVPLGLAVFGMYHVWLLFSILRYPTRTVVGLNAESRNQWVFSMMSDPLKNGVLTVQTIRNNIMASTLLATTAITLCSLISVFVSNSSSSSNVSSQLIYGSKTPLVSSIKYFFLMLCFLVAFMCNVQSIRYYAHVSFLATLPTLQAKRESIEYVARSLNRGSFFWSLGLRAFYLSFPLFLWLFGPIPMFVCCCIMSFVLYFLDTTTSFTRDLHSHSMKEETHTHDVGSLC</sequence>
<proteinExistence type="predicted"/>
<keyword evidence="2" id="KW-0812">Transmembrane</keyword>
<dbReference type="PANTHER" id="PTHR31168">
    <property type="entry name" value="OS02G0292800 PROTEIN"/>
    <property type="match status" value="1"/>
</dbReference>
<feature type="compositionally biased region" description="Polar residues" evidence="1">
    <location>
        <begin position="28"/>
        <end position="38"/>
    </location>
</feature>
<keyword evidence="2" id="KW-0472">Membrane</keyword>
<gene>
    <name evidence="3" type="ORF">RHGRI_034653</name>
</gene>
<dbReference type="Proteomes" id="UP000823749">
    <property type="component" value="Chromosome 12"/>
</dbReference>
<feature type="region of interest" description="Disordered" evidence="1">
    <location>
        <begin position="1"/>
        <end position="38"/>
    </location>
</feature>
<feature type="transmembrane region" description="Helical" evidence="2">
    <location>
        <begin position="143"/>
        <end position="164"/>
    </location>
</feature>
<reference evidence="3" key="1">
    <citation type="submission" date="2020-08" db="EMBL/GenBank/DDBJ databases">
        <title>Plant Genome Project.</title>
        <authorList>
            <person name="Zhang R.-G."/>
        </authorList>
    </citation>
    <scope>NUCLEOTIDE SEQUENCE</scope>
    <source>
        <strain evidence="3">WSP0</strain>
        <tissue evidence="3">Leaf</tissue>
    </source>
</reference>
<evidence type="ECO:0000313" key="4">
    <source>
        <dbReference type="Proteomes" id="UP000823749"/>
    </source>
</evidence>
<keyword evidence="4" id="KW-1185">Reference proteome</keyword>
<feature type="transmembrane region" description="Helical" evidence="2">
    <location>
        <begin position="375"/>
        <end position="398"/>
    </location>
</feature>
<feature type="transmembrane region" description="Helical" evidence="2">
    <location>
        <begin position="307"/>
        <end position="329"/>
    </location>
</feature>
<accession>A0AAV6I1H0</accession>
<feature type="transmembrane region" description="Helical" evidence="2">
    <location>
        <begin position="196"/>
        <end position="215"/>
    </location>
</feature>
<name>A0AAV6I1H0_9ERIC</name>
<feature type="transmembrane region" description="Helical" evidence="2">
    <location>
        <begin position="259"/>
        <end position="280"/>
    </location>
</feature>
<dbReference type="EMBL" id="JACTNZ010000012">
    <property type="protein sequence ID" value="KAG5522566.1"/>
    <property type="molecule type" value="Genomic_DNA"/>
</dbReference>